<gene>
    <name evidence="15" type="primary">ileS</name>
    <name evidence="18" type="ORF">UT18_C0002G0053</name>
</gene>
<dbReference type="InterPro" id="IPR009080">
    <property type="entry name" value="tRNAsynth_Ia_anticodon-bd"/>
</dbReference>
<dbReference type="InterPro" id="IPR023586">
    <property type="entry name" value="Ile-tRNA-ligase_type2"/>
</dbReference>
<dbReference type="CDD" id="cd00818">
    <property type="entry name" value="IleRS_core"/>
    <property type="match status" value="1"/>
</dbReference>
<keyword evidence="7 15" id="KW-0479">Metal-binding</keyword>
<dbReference type="PANTHER" id="PTHR42780:SF1">
    <property type="entry name" value="ISOLEUCINE--TRNA LIGASE, CYTOPLASMIC"/>
    <property type="match status" value="1"/>
</dbReference>
<dbReference type="SUPFAM" id="SSF50677">
    <property type="entry name" value="ValRS/IleRS/LeuRS editing domain"/>
    <property type="match status" value="1"/>
</dbReference>
<dbReference type="GO" id="GO:0005737">
    <property type="term" value="C:cytoplasm"/>
    <property type="evidence" value="ECO:0007669"/>
    <property type="project" value="UniProtKB-SubCell"/>
</dbReference>
<comment type="subunit">
    <text evidence="4 15">Monomer.</text>
</comment>
<dbReference type="AlphaFoldDB" id="A0A0G0Q0T6"/>
<keyword evidence="8 15" id="KW-0547">Nucleotide-binding</keyword>
<evidence type="ECO:0000256" key="12">
    <source>
        <dbReference type="ARBA" id="ARBA00023146"/>
    </source>
</evidence>
<keyword evidence="11 15" id="KW-0648">Protein biosynthesis</keyword>
<name>A0A0G0Q0T6_UNCC2</name>
<dbReference type="PROSITE" id="PS00178">
    <property type="entry name" value="AA_TRNA_LIGASE_I"/>
    <property type="match status" value="1"/>
</dbReference>
<dbReference type="GO" id="GO:0004822">
    <property type="term" value="F:isoleucine-tRNA ligase activity"/>
    <property type="evidence" value="ECO:0007669"/>
    <property type="project" value="UniProtKB-UniRule"/>
</dbReference>
<dbReference type="GO" id="GO:0005524">
    <property type="term" value="F:ATP binding"/>
    <property type="evidence" value="ECO:0007669"/>
    <property type="project" value="UniProtKB-UniRule"/>
</dbReference>
<evidence type="ECO:0000256" key="10">
    <source>
        <dbReference type="ARBA" id="ARBA00022840"/>
    </source>
</evidence>
<comment type="cofactor">
    <cofactor evidence="1 15">
        <name>Zn(2+)</name>
        <dbReference type="ChEBI" id="CHEBI:29105"/>
    </cofactor>
</comment>
<dbReference type="InterPro" id="IPR002301">
    <property type="entry name" value="Ile-tRNA-ligase"/>
</dbReference>
<keyword evidence="9 15" id="KW-0862">Zinc</keyword>
<dbReference type="InterPro" id="IPR013155">
    <property type="entry name" value="M/V/L/I-tRNA-synth_anticd-bd"/>
</dbReference>
<dbReference type="Pfam" id="PF19302">
    <property type="entry name" value="DUF5915"/>
    <property type="match status" value="1"/>
</dbReference>
<dbReference type="Gene3D" id="1.10.730.10">
    <property type="entry name" value="Isoleucyl-tRNA Synthetase, Domain 1"/>
    <property type="match status" value="1"/>
</dbReference>
<comment type="domain">
    <text evidence="15">IleRS has two distinct active sites: one for aminoacylation and one for editing. The misactivated valine is translocated from the active site to the editing site, which sterically excludes the correctly activated isoleucine. The single editing site contains two valyl binding pockets, one specific for each substrate (Val-AMP or Val-tRNA(Ile)).</text>
</comment>
<evidence type="ECO:0000256" key="1">
    <source>
        <dbReference type="ARBA" id="ARBA00001947"/>
    </source>
</evidence>
<dbReference type="HAMAP" id="MF_02003">
    <property type="entry name" value="Ile_tRNA_synth_type2"/>
    <property type="match status" value="1"/>
</dbReference>
<dbReference type="Pfam" id="PF08264">
    <property type="entry name" value="Anticodon_1"/>
    <property type="match status" value="1"/>
</dbReference>
<dbReference type="InterPro" id="IPR014729">
    <property type="entry name" value="Rossmann-like_a/b/a_fold"/>
</dbReference>
<dbReference type="PRINTS" id="PR00984">
    <property type="entry name" value="TRNASYNTHILE"/>
</dbReference>
<evidence type="ECO:0000256" key="14">
    <source>
        <dbReference type="ARBA" id="ARBA00048359"/>
    </source>
</evidence>
<evidence type="ECO:0000256" key="7">
    <source>
        <dbReference type="ARBA" id="ARBA00022723"/>
    </source>
</evidence>
<organism evidence="18 19">
    <name type="scientific">candidate division CPR2 bacterium GW2011_GWC2_39_10</name>
    <dbReference type="NCBI Taxonomy" id="1618345"/>
    <lineage>
        <taxon>Bacteria</taxon>
        <taxon>Bacteria division CPR2</taxon>
    </lineage>
</organism>
<dbReference type="EC" id="6.1.1.5" evidence="15"/>
<proteinExistence type="inferred from homology"/>
<evidence type="ECO:0000259" key="17">
    <source>
        <dbReference type="Pfam" id="PF08264"/>
    </source>
</evidence>
<dbReference type="CDD" id="cd07961">
    <property type="entry name" value="Anticodon_Ia_Ile_ABEc"/>
    <property type="match status" value="1"/>
</dbReference>
<comment type="subcellular location">
    <subcellularLocation>
        <location evidence="2 15">Cytoplasm</location>
    </subcellularLocation>
</comment>
<dbReference type="Proteomes" id="UP000034207">
    <property type="component" value="Unassembled WGS sequence"/>
</dbReference>
<comment type="function">
    <text evidence="13 15">Catalyzes the attachment of isoleucine to tRNA(Ile). As IleRS can inadvertently accommodate and process structurally similar amino acids such as valine, to avoid such errors it has two additional distinct tRNA(Ile)-dependent editing activities. One activity is designated as 'pretransfer' editing and involves the hydrolysis of activated Val-AMP. The other activity is designated 'posttransfer' editing and involves deacylation of mischarged Val-tRNA(Ile).</text>
</comment>
<keyword evidence="6 15" id="KW-0436">Ligase</keyword>
<evidence type="ECO:0000256" key="6">
    <source>
        <dbReference type="ARBA" id="ARBA00022598"/>
    </source>
</evidence>
<evidence type="ECO:0000256" key="4">
    <source>
        <dbReference type="ARBA" id="ARBA00011245"/>
    </source>
</evidence>
<dbReference type="GO" id="GO:0000049">
    <property type="term" value="F:tRNA binding"/>
    <property type="evidence" value="ECO:0007669"/>
    <property type="project" value="InterPro"/>
</dbReference>
<feature type="short sequence motif" description="'KMSKS' region" evidence="15">
    <location>
        <begin position="590"/>
        <end position="594"/>
    </location>
</feature>
<keyword evidence="10 15" id="KW-0067">ATP-binding</keyword>
<comment type="caution">
    <text evidence="18">The sequence shown here is derived from an EMBL/GenBank/DDBJ whole genome shotgun (WGS) entry which is preliminary data.</text>
</comment>
<comment type="catalytic activity">
    <reaction evidence="14 15">
        <text>tRNA(Ile) + L-isoleucine + ATP = L-isoleucyl-tRNA(Ile) + AMP + diphosphate</text>
        <dbReference type="Rhea" id="RHEA:11060"/>
        <dbReference type="Rhea" id="RHEA-COMP:9666"/>
        <dbReference type="Rhea" id="RHEA-COMP:9695"/>
        <dbReference type="ChEBI" id="CHEBI:30616"/>
        <dbReference type="ChEBI" id="CHEBI:33019"/>
        <dbReference type="ChEBI" id="CHEBI:58045"/>
        <dbReference type="ChEBI" id="CHEBI:78442"/>
        <dbReference type="ChEBI" id="CHEBI:78528"/>
        <dbReference type="ChEBI" id="CHEBI:456215"/>
        <dbReference type="EC" id="6.1.1.5"/>
    </reaction>
</comment>
<dbReference type="FunFam" id="3.40.50.620:FF:000063">
    <property type="entry name" value="Isoleucine--tRNA ligase"/>
    <property type="match status" value="1"/>
</dbReference>
<evidence type="ECO:0000256" key="13">
    <source>
        <dbReference type="ARBA" id="ARBA00025217"/>
    </source>
</evidence>
<dbReference type="InterPro" id="IPR002300">
    <property type="entry name" value="aa-tRNA-synth_Ia"/>
</dbReference>
<dbReference type="InterPro" id="IPR001412">
    <property type="entry name" value="aa-tRNA-synth_I_CS"/>
</dbReference>
<sequence>MLEPVNPRPNFPEMEKEILKYWKENKIFEKSVNERPKDKTYSFYDGPPYATGTPHYGHLIGGTIKDVIPRLKTMQGYRVERIWGWDTHGLPIENIVEKELDMKTKLHIKEYGIDKFNDKCREKVLSYAEEWQKIVERTGRWIDMDNAYITMDAKYMESVWWVFKSLWDKGLVYKGHKVMPYCPRCATGLSSFEVGMGGYKDKTDKAITVKFRSADNPNLFFLAWTTTPWTLPGNLALAVGKSIKYVKISHNGDEYILAKERAEHYKNEIGANVIEELSGKDLIGKKYERIFDYYNEEKRAFEVIFGDFVTTEDGTGIVHIAPAFGEDDYRVAKENNIAFYMPVNDMGEFEIDVPDYAGQSVIKTDTNQNIINNLGRKVLKVEDYVHPYPYCWRCDSPLIYKAIDSWFVDVSKIRSRMLENNKKVKWMPEFIGSGRFAKLIETAPDWNISRNRFWGVPIPVWTCKKCNKQVVFGNVAELNAATGKNIDDIHLHKIMDLEIKCDCGGDSRVTGEVLDVWFDSGSMPYASIHYPFENEDKFKRDFPADFIAEGLDQTRGWFNSLMIIGTALFGQSPYKNVIVNGTVLAEDGQKMAKRLKNYPDPSHIMEKYGADAMRFYLMSSPAVRAGDLNFSEKAVDEVVKKLLLTLWNSYSFFVIYANVANFKPGQNNTEDLLDKWIISRLNLLVKKVTEEFESLDIAAVCREIQDFAGDLSNWYIRRNRKRFAALDIDALNTLYLVLLELSKVLAPLMPFVTEEIYRNLAPVSSLFLPESVHLAGYPQCDDSKIDEELEKEMGYLRKLVEMGFSIRDDKKIKVRQPLARVTAIIGKANLDDNLIPILLDELNVKEFTKSDTDFADKVTVSLKTKPPIELSLDIKLTPELELEGLAREILRKIQVLRKEIGLSIEDKIDISFETESDILAQAVKNPTFVNGAKVESSKKSVNKETARELMINGEKIWVEIKKT</sequence>
<dbReference type="PATRIC" id="fig|1618345.3.peg.108"/>
<evidence type="ECO:0000256" key="5">
    <source>
        <dbReference type="ARBA" id="ARBA00022490"/>
    </source>
</evidence>
<evidence type="ECO:0000256" key="11">
    <source>
        <dbReference type="ARBA" id="ARBA00022917"/>
    </source>
</evidence>
<evidence type="ECO:0000256" key="3">
    <source>
        <dbReference type="ARBA" id="ARBA00007078"/>
    </source>
</evidence>
<dbReference type="Pfam" id="PF00133">
    <property type="entry name" value="tRNA-synt_1"/>
    <property type="match status" value="1"/>
</dbReference>
<dbReference type="EMBL" id="LBVV01000002">
    <property type="protein sequence ID" value="KKQ95276.1"/>
    <property type="molecule type" value="Genomic_DNA"/>
</dbReference>
<evidence type="ECO:0000313" key="18">
    <source>
        <dbReference type="EMBL" id="KKQ95276.1"/>
    </source>
</evidence>
<dbReference type="GO" id="GO:0002161">
    <property type="term" value="F:aminoacyl-tRNA deacylase activity"/>
    <property type="evidence" value="ECO:0007669"/>
    <property type="project" value="InterPro"/>
</dbReference>
<evidence type="ECO:0000259" key="16">
    <source>
        <dbReference type="Pfam" id="PF00133"/>
    </source>
</evidence>
<comment type="similarity">
    <text evidence="3 15">Belongs to the class-I aminoacyl-tRNA synthetase family. IleS type 2 subfamily.</text>
</comment>
<feature type="binding site" evidence="15">
    <location>
        <position position="593"/>
    </location>
    <ligand>
        <name>ATP</name>
        <dbReference type="ChEBI" id="CHEBI:30616"/>
    </ligand>
</feature>
<evidence type="ECO:0000256" key="9">
    <source>
        <dbReference type="ARBA" id="ARBA00022833"/>
    </source>
</evidence>
<dbReference type="Gene3D" id="3.40.50.620">
    <property type="entry name" value="HUPs"/>
    <property type="match status" value="2"/>
</dbReference>
<dbReference type="InterPro" id="IPR009008">
    <property type="entry name" value="Val/Leu/Ile-tRNA-synth_edit"/>
</dbReference>
<dbReference type="SUPFAM" id="SSF52374">
    <property type="entry name" value="Nucleotidylyl transferase"/>
    <property type="match status" value="1"/>
</dbReference>
<dbReference type="SUPFAM" id="SSF47323">
    <property type="entry name" value="Anticodon-binding domain of a subclass of class I aminoacyl-tRNA synthetases"/>
    <property type="match status" value="1"/>
</dbReference>
<dbReference type="InterPro" id="IPR033709">
    <property type="entry name" value="Anticodon_Ile_ABEc"/>
</dbReference>
<dbReference type="PANTHER" id="PTHR42780">
    <property type="entry name" value="SOLEUCYL-TRNA SYNTHETASE"/>
    <property type="match status" value="1"/>
</dbReference>
<reference evidence="18 19" key="1">
    <citation type="journal article" date="2015" name="Nature">
        <title>rRNA introns, odd ribosomes, and small enigmatic genomes across a large radiation of phyla.</title>
        <authorList>
            <person name="Brown C.T."/>
            <person name="Hug L.A."/>
            <person name="Thomas B.C."/>
            <person name="Sharon I."/>
            <person name="Castelle C.J."/>
            <person name="Singh A."/>
            <person name="Wilkins M.J."/>
            <person name="Williams K.H."/>
            <person name="Banfield J.F."/>
        </authorList>
    </citation>
    <scope>NUCLEOTIDE SEQUENCE [LARGE SCALE GENOMIC DNA]</scope>
</reference>
<evidence type="ECO:0000256" key="15">
    <source>
        <dbReference type="HAMAP-Rule" id="MF_02003"/>
    </source>
</evidence>
<feature type="domain" description="Methionyl/Valyl/Leucyl/Isoleucyl-tRNA synthetase anticodon-binding" evidence="17">
    <location>
        <begin position="674"/>
        <end position="818"/>
    </location>
</feature>
<dbReference type="STRING" id="1618345.UT18_C0002G0053"/>
<dbReference type="GO" id="GO:0006428">
    <property type="term" value="P:isoleucyl-tRNA aminoacylation"/>
    <property type="evidence" value="ECO:0007669"/>
    <property type="project" value="UniProtKB-UniRule"/>
</dbReference>
<feature type="domain" description="Aminoacyl-tRNA synthetase class Ia" evidence="16">
    <location>
        <begin position="18"/>
        <end position="625"/>
    </location>
</feature>
<keyword evidence="12 15" id="KW-0030">Aminoacyl-tRNA synthetase</keyword>
<accession>A0A0G0Q0T6</accession>
<feature type="short sequence motif" description="'HIGH' region" evidence="15">
    <location>
        <begin position="48"/>
        <end position="58"/>
    </location>
</feature>
<dbReference type="Gene3D" id="3.90.740.10">
    <property type="entry name" value="Valyl/Leucyl/Isoleucyl-tRNA synthetase, editing domain"/>
    <property type="match status" value="1"/>
</dbReference>
<protein>
    <recommendedName>
        <fullName evidence="15">Isoleucine--tRNA ligase</fullName>
        <ecNumber evidence="15">6.1.1.5</ecNumber>
    </recommendedName>
    <alternativeName>
        <fullName evidence="15">Isoleucyl-tRNA synthetase</fullName>
        <shortName evidence="15">IleRS</shortName>
    </alternativeName>
</protein>
<keyword evidence="5 15" id="KW-0963">Cytoplasm</keyword>
<evidence type="ECO:0000313" key="19">
    <source>
        <dbReference type="Proteomes" id="UP000034207"/>
    </source>
</evidence>
<dbReference type="NCBIfam" id="TIGR00392">
    <property type="entry name" value="ileS"/>
    <property type="match status" value="1"/>
</dbReference>
<dbReference type="GO" id="GO:0008270">
    <property type="term" value="F:zinc ion binding"/>
    <property type="evidence" value="ECO:0007669"/>
    <property type="project" value="UniProtKB-UniRule"/>
</dbReference>
<evidence type="ECO:0000256" key="2">
    <source>
        <dbReference type="ARBA" id="ARBA00004496"/>
    </source>
</evidence>
<evidence type="ECO:0000256" key="8">
    <source>
        <dbReference type="ARBA" id="ARBA00022741"/>
    </source>
</evidence>